<name>A0A0C9VJU6_9AGAM</name>
<evidence type="ECO:0000313" key="2">
    <source>
        <dbReference type="Proteomes" id="UP000053820"/>
    </source>
</evidence>
<feature type="non-terminal residue" evidence="1">
    <location>
        <position position="1"/>
    </location>
</feature>
<organism evidence="1 2">
    <name type="scientific">Hydnomerulius pinastri MD-312</name>
    <dbReference type="NCBI Taxonomy" id="994086"/>
    <lineage>
        <taxon>Eukaryota</taxon>
        <taxon>Fungi</taxon>
        <taxon>Dikarya</taxon>
        <taxon>Basidiomycota</taxon>
        <taxon>Agaricomycotina</taxon>
        <taxon>Agaricomycetes</taxon>
        <taxon>Agaricomycetidae</taxon>
        <taxon>Boletales</taxon>
        <taxon>Boletales incertae sedis</taxon>
        <taxon>Leucogyrophana</taxon>
    </lineage>
</organism>
<evidence type="ECO:0000313" key="1">
    <source>
        <dbReference type="EMBL" id="KIJ57725.1"/>
    </source>
</evidence>
<protein>
    <submittedName>
        <fullName evidence="1">Uncharacterized protein</fullName>
    </submittedName>
</protein>
<sequence>SQGTAIRVSMSTVPNMAFGKVANRHAVRLFFPRMYRAGQPPLIPSATLEMIYNKCLHPVIMDIMPNQATHWPVNYAAAMTLYRNNAGHLQLGSLDVPSMLLHDLCNNLLTNLHNTHPTLRDAYFGHELRGWKGATAHDGFNEDDRQEGLEAMTSVLDLNAINPHAWHLDVAIEYGIPSRVVTWRAQGHRALLQYLLPDTDITKLMKSKNFFEDNVMHMNDVAGFHCETKSFGRDAKISYIQAYTTEKSVSYQLHNGIYATRKPQDLLSKAGLQKMIKDLDTISTTIFACAGNRQEPSQEGCARLEVRIPLSEANNILHNLHEDIIRECVIQIPASHWW</sequence>
<dbReference type="EMBL" id="KN840154">
    <property type="protein sequence ID" value="KIJ57725.1"/>
    <property type="molecule type" value="Genomic_DNA"/>
</dbReference>
<accession>A0A0C9VJU6</accession>
<reference evidence="1 2" key="1">
    <citation type="submission" date="2014-04" db="EMBL/GenBank/DDBJ databases">
        <title>Evolutionary Origins and Diversification of the Mycorrhizal Mutualists.</title>
        <authorList>
            <consortium name="DOE Joint Genome Institute"/>
            <consortium name="Mycorrhizal Genomics Consortium"/>
            <person name="Kohler A."/>
            <person name="Kuo A."/>
            <person name="Nagy L.G."/>
            <person name="Floudas D."/>
            <person name="Copeland A."/>
            <person name="Barry K.W."/>
            <person name="Cichocki N."/>
            <person name="Veneault-Fourrey C."/>
            <person name="LaButti K."/>
            <person name="Lindquist E.A."/>
            <person name="Lipzen A."/>
            <person name="Lundell T."/>
            <person name="Morin E."/>
            <person name="Murat C."/>
            <person name="Riley R."/>
            <person name="Ohm R."/>
            <person name="Sun H."/>
            <person name="Tunlid A."/>
            <person name="Henrissat B."/>
            <person name="Grigoriev I.V."/>
            <person name="Hibbett D.S."/>
            <person name="Martin F."/>
        </authorList>
    </citation>
    <scope>NUCLEOTIDE SEQUENCE [LARGE SCALE GENOMIC DNA]</scope>
    <source>
        <strain evidence="1 2">MD-312</strain>
    </source>
</reference>
<dbReference type="AlphaFoldDB" id="A0A0C9VJU6"/>
<dbReference type="HOGENOM" id="CLU_047288_0_0_1"/>
<dbReference type="Proteomes" id="UP000053820">
    <property type="component" value="Unassembled WGS sequence"/>
</dbReference>
<gene>
    <name evidence="1" type="ORF">HYDPIDRAFT_103939</name>
</gene>
<proteinExistence type="predicted"/>
<dbReference type="OrthoDB" id="3261690at2759"/>
<keyword evidence="2" id="KW-1185">Reference proteome</keyword>